<reference evidence="1" key="1">
    <citation type="journal article" date="2005" name="Genome Res.">
        <title>Sequence, annotation, and analysis of synteny between rice chromosome 3 and diverged grass species.</title>
        <authorList>
            <consortium name="Rice Chromosome 3 Sequencing Consortium"/>
            <person name="Buell C.R."/>
            <person name="Yuan Q."/>
            <person name="Ouyang S."/>
            <person name="Liu J."/>
            <person name="Zhu W."/>
            <person name="Wang A."/>
            <person name="Maiti R."/>
            <person name="Haas B."/>
            <person name="Wortman J."/>
            <person name="Pertea M."/>
            <person name="Jones K.M."/>
            <person name="Kim M."/>
            <person name="Overton L."/>
            <person name="Tsitrin T."/>
            <person name="Fadrosh D."/>
            <person name="Bera J."/>
            <person name="Weaver B."/>
            <person name="Jin S."/>
            <person name="Johri S."/>
            <person name="Reardon M."/>
            <person name="Webb K."/>
            <person name="Hill J."/>
            <person name="Moffat K."/>
            <person name="Tallon L."/>
            <person name="Van Aken S."/>
            <person name="Lewis M."/>
            <person name="Utterback T."/>
            <person name="Feldblyum T."/>
            <person name="Zismann V."/>
            <person name="Iobst S."/>
            <person name="Hsiao J."/>
            <person name="de Vazeille A.R."/>
            <person name="Salzberg S.L."/>
            <person name="White O."/>
            <person name="Fraser C."/>
            <person name="Yu Y."/>
            <person name="Kim H."/>
            <person name="Rambo T."/>
            <person name="Currie J."/>
            <person name="Collura K."/>
            <person name="Kernodle-Thompson S."/>
            <person name="Wei F."/>
            <person name="Kudrna K."/>
            <person name="Ammiraju J.S."/>
            <person name="Luo M."/>
            <person name="Goicoechea J.L."/>
            <person name="Wing R.A."/>
            <person name="Henry D."/>
            <person name="Oates R."/>
            <person name="Palmer M."/>
            <person name="Pries G."/>
            <person name="Saski C."/>
            <person name="Simmons J."/>
            <person name="Soderlund C."/>
            <person name="Nelson W."/>
            <person name="de la Bastide M."/>
            <person name="Spiegel L."/>
            <person name="Nascimento L."/>
            <person name="Huang E."/>
            <person name="Preston R."/>
            <person name="Zutavern T."/>
            <person name="Palmer L."/>
            <person name="O'Shaughnessy A."/>
            <person name="Dike S."/>
            <person name="McCombie W.R."/>
            <person name="Minx P."/>
            <person name="Cordum H."/>
            <person name="Wilson R."/>
            <person name="Jin W."/>
            <person name="Lee H.R."/>
            <person name="Jiang J."/>
            <person name="Jackson S."/>
        </authorList>
    </citation>
    <scope>NUCLEOTIDE SEQUENCE [LARGE SCALE GENOMIC DNA]</scope>
</reference>
<dbReference type="EMBL" id="DP000009">
    <property type="protein sequence ID" value="ABF97018.1"/>
    <property type="molecule type" value="Genomic_DNA"/>
</dbReference>
<organism evidence="1">
    <name type="scientific">Oryza sativa subsp. japonica</name>
    <name type="common">Rice</name>
    <dbReference type="NCBI Taxonomy" id="39947"/>
    <lineage>
        <taxon>Eukaryota</taxon>
        <taxon>Viridiplantae</taxon>
        <taxon>Streptophyta</taxon>
        <taxon>Embryophyta</taxon>
        <taxon>Tracheophyta</taxon>
        <taxon>Spermatophyta</taxon>
        <taxon>Magnoliopsida</taxon>
        <taxon>Liliopsida</taxon>
        <taxon>Poales</taxon>
        <taxon>Poaceae</taxon>
        <taxon>BOP clade</taxon>
        <taxon>Oryzoideae</taxon>
        <taxon>Oryzeae</taxon>
        <taxon>Oryzinae</taxon>
        <taxon>Oryza</taxon>
        <taxon>Oryza sativa</taxon>
    </lineage>
</organism>
<gene>
    <name evidence="1" type="ordered locus">LOC_Os03g34290</name>
</gene>
<dbReference type="AlphaFoldDB" id="Q10IH1"/>
<accession>Q10IH1</accession>
<protein>
    <submittedName>
        <fullName evidence="1">Retrotransposon protein, putative, Ty3-gypsy subclass</fullName>
    </submittedName>
</protein>
<sequence length="176" mass="19699">MLEVEEEDTERLTMTSVHNEVVNARTAMKTTKVAKLRSERATQLQLHVDAAPAMTKLFTPKFSTYGRNRGKLPTFGKCRVSFTVLVRPEVCGRSDREGPSLSLFSSGLGFPCLGKHVSGFLWFISRVGRGGGFVEGKTNPYLRDKFIFVDCPPPLRECDTSLWVYAEKLPFCSRDG</sequence>
<proteinExistence type="predicted"/>
<evidence type="ECO:0000313" key="1">
    <source>
        <dbReference type="EMBL" id="ABF97018.1"/>
    </source>
</evidence>
<reference evidence="1" key="2">
    <citation type="submission" date="2006-06" db="EMBL/GenBank/DDBJ databases">
        <authorList>
            <person name="Buell R."/>
            <person name="Wing R.A."/>
            <person name="McCombie W.A."/>
            <person name="Ouyang S."/>
        </authorList>
    </citation>
    <scope>NUCLEOTIDE SEQUENCE</scope>
</reference>
<name>Q10IH1_ORYSJ</name>